<evidence type="ECO:0000313" key="1">
    <source>
        <dbReference type="EMBL" id="KNC95857.1"/>
    </source>
</evidence>
<dbReference type="InParanoid" id="A0A0L0H3S3"/>
<dbReference type="RefSeq" id="XP_016603897.1">
    <property type="nucleotide sequence ID" value="XM_016756877.1"/>
</dbReference>
<proteinExistence type="predicted"/>
<dbReference type="Gene3D" id="3.40.50.1820">
    <property type="entry name" value="alpha/beta hydrolase"/>
    <property type="match status" value="1"/>
</dbReference>
<name>A0A0L0H3S3_SPIPD</name>
<dbReference type="VEuPathDB" id="FungiDB:SPPG_08722"/>
<dbReference type="SUPFAM" id="SSF53474">
    <property type="entry name" value="alpha/beta-Hydrolases"/>
    <property type="match status" value="1"/>
</dbReference>
<dbReference type="Proteomes" id="UP000053201">
    <property type="component" value="Unassembled WGS sequence"/>
</dbReference>
<dbReference type="OMA" id="LMHAGDW"/>
<evidence type="ECO:0000313" key="2">
    <source>
        <dbReference type="Proteomes" id="UP000053201"/>
    </source>
</evidence>
<dbReference type="OrthoDB" id="425723at2759"/>
<sequence>MSSQKSLRVLYIHGRQSSKNTPKLVHLSKYFTTHCVEYTVEQAADYEGVVKQQARAIKDFQPDVIVGSSYGGSVTTTLVQRGFQALAAAREDPEKARRVLISGEESVLGGDEDIVGWVGPVVLLAPAHLKRFGMEDKGWWPTEAPAKIIHGTQDDIVPIEDSRILAKSLKSFTQKRINLLPMRFVELVEVEDGHRLESLASGDLLINAVTDAANTWGRAKTFVPLPVNM</sequence>
<dbReference type="InterPro" id="IPR008886">
    <property type="entry name" value="UPF0227/Esterase_YqiA"/>
</dbReference>
<reference evidence="1 2" key="1">
    <citation type="submission" date="2009-08" db="EMBL/GenBank/DDBJ databases">
        <title>The Genome Sequence of Spizellomyces punctatus strain DAOM BR117.</title>
        <authorList>
            <consortium name="The Broad Institute Genome Sequencing Platform"/>
            <person name="Russ C."/>
            <person name="Cuomo C."/>
            <person name="Shea T."/>
            <person name="Young S.K."/>
            <person name="Zeng Q."/>
            <person name="Koehrsen M."/>
            <person name="Haas B."/>
            <person name="Borodovsky M."/>
            <person name="Guigo R."/>
            <person name="Alvarado L."/>
            <person name="Berlin A."/>
            <person name="Bochicchio J."/>
            <person name="Borenstein D."/>
            <person name="Chapman S."/>
            <person name="Chen Z."/>
            <person name="Engels R."/>
            <person name="Freedman E."/>
            <person name="Gellesch M."/>
            <person name="Goldberg J."/>
            <person name="Griggs A."/>
            <person name="Gujja S."/>
            <person name="Heiman D."/>
            <person name="Hepburn T."/>
            <person name="Howarth C."/>
            <person name="Jen D."/>
            <person name="Larson L."/>
            <person name="Lewis B."/>
            <person name="Mehta T."/>
            <person name="Park D."/>
            <person name="Pearson M."/>
            <person name="Roberts A."/>
            <person name="Saif S."/>
            <person name="Shenoy N."/>
            <person name="Sisk P."/>
            <person name="Stolte C."/>
            <person name="Sykes S."/>
            <person name="Thomson T."/>
            <person name="Walk T."/>
            <person name="White J."/>
            <person name="Yandava C."/>
            <person name="Burger G."/>
            <person name="Gray M.W."/>
            <person name="Holland P.W.H."/>
            <person name="King N."/>
            <person name="Lang F.B.F."/>
            <person name="Roger A.J."/>
            <person name="Ruiz-Trillo I."/>
            <person name="Lander E."/>
            <person name="Nusbaum C."/>
        </authorList>
    </citation>
    <scope>NUCLEOTIDE SEQUENCE [LARGE SCALE GENOMIC DNA]</scope>
    <source>
        <strain evidence="1 2">DAOM BR117</strain>
    </source>
</reference>
<dbReference type="eggNOG" id="ENOG502TDD6">
    <property type="taxonomic scope" value="Eukaryota"/>
</dbReference>
<gene>
    <name evidence="1" type="ORF">SPPG_08722</name>
</gene>
<dbReference type="AlphaFoldDB" id="A0A0L0H3S3"/>
<evidence type="ECO:0008006" key="3">
    <source>
        <dbReference type="Google" id="ProtNLM"/>
    </source>
</evidence>
<dbReference type="GeneID" id="27691865"/>
<protein>
    <recommendedName>
        <fullName evidence="3">Serine hydrolase FSH domain-containing protein</fullName>
    </recommendedName>
</protein>
<accession>A0A0L0H3S3</accession>
<dbReference type="Pfam" id="PF05728">
    <property type="entry name" value="UPF0227"/>
    <property type="match status" value="1"/>
</dbReference>
<dbReference type="EMBL" id="KQ257474">
    <property type="protein sequence ID" value="KNC95857.1"/>
    <property type="molecule type" value="Genomic_DNA"/>
</dbReference>
<keyword evidence="2" id="KW-1185">Reference proteome</keyword>
<organism evidence="1 2">
    <name type="scientific">Spizellomyces punctatus (strain DAOM BR117)</name>
    <dbReference type="NCBI Taxonomy" id="645134"/>
    <lineage>
        <taxon>Eukaryota</taxon>
        <taxon>Fungi</taxon>
        <taxon>Fungi incertae sedis</taxon>
        <taxon>Chytridiomycota</taxon>
        <taxon>Chytridiomycota incertae sedis</taxon>
        <taxon>Chytridiomycetes</taxon>
        <taxon>Spizellomycetales</taxon>
        <taxon>Spizellomycetaceae</taxon>
        <taxon>Spizellomyces</taxon>
    </lineage>
</organism>
<dbReference type="InterPro" id="IPR029058">
    <property type="entry name" value="AB_hydrolase_fold"/>
</dbReference>